<protein>
    <submittedName>
        <fullName evidence="1">Uncharacterized protein</fullName>
    </submittedName>
</protein>
<dbReference type="RefSeq" id="WP_147431380.1">
    <property type="nucleotide sequence ID" value="NZ_CBCRXS010000004.1"/>
</dbReference>
<gene>
    <name evidence="1" type="ORF">DFJ75_1710</name>
</gene>
<comment type="caution">
    <text evidence="1">The sequence shown here is derived from an EMBL/GenBank/DDBJ whole genome shotgun (WGS) entry which is preliminary data.</text>
</comment>
<name>A0A495K289_WILMA</name>
<dbReference type="AlphaFoldDB" id="A0A495K289"/>
<sequence>MIEKTRRDVVVKCSHGARGGHADFAERFRWMSSQAVWAPTVSGITQMTSLRGDEVDDVFDPRLSGPIRHHYAVKCQKCPNSVSIREEVLQQICVMLTGWSDYAGPPNQYRQTFAMLATHNDDASVTITLDGLRASLQLHNDMLDQH</sequence>
<dbReference type="Proteomes" id="UP000274762">
    <property type="component" value="Unassembled WGS sequence"/>
</dbReference>
<evidence type="ECO:0000313" key="1">
    <source>
        <dbReference type="EMBL" id="RKR94905.1"/>
    </source>
</evidence>
<proteinExistence type="predicted"/>
<accession>A0A495K289</accession>
<evidence type="ECO:0000313" key="2">
    <source>
        <dbReference type="Proteomes" id="UP000274762"/>
    </source>
</evidence>
<dbReference type="EMBL" id="RBKV01000001">
    <property type="protein sequence ID" value="RKR94905.1"/>
    <property type="molecule type" value="Genomic_DNA"/>
</dbReference>
<reference evidence="1 2" key="1">
    <citation type="submission" date="2018-10" db="EMBL/GenBank/DDBJ databases">
        <title>Sequencing the genomes of 1000 actinobacteria strains.</title>
        <authorList>
            <person name="Klenk H.-P."/>
        </authorList>
    </citation>
    <scope>NUCLEOTIDE SEQUENCE [LARGE SCALE GENOMIC DNA]</scope>
    <source>
        <strain evidence="1 2">DSM 44343</strain>
    </source>
</reference>
<organism evidence="1 2">
    <name type="scientific">Williamsia marianensis</name>
    <dbReference type="NCBI Taxonomy" id="85044"/>
    <lineage>
        <taxon>Bacteria</taxon>
        <taxon>Bacillati</taxon>
        <taxon>Actinomycetota</taxon>
        <taxon>Actinomycetes</taxon>
        <taxon>Mycobacteriales</taxon>
        <taxon>Nocardiaceae</taxon>
        <taxon>Williamsia</taxon>
    </lineage>
</organism>